<accession>A9NNE4</accession>
<evidence type="ECO:0000313" key="1">
    <source>
        <dbReference type="EMBL" id="ABK22155.1"/>
    </source>
</evidence>
<dbReference type="PANTHER" id="PTHR34206:SF1">
    <property type="entry name" value="OS10G0390701 PROTEIN"/>
    <property type="match status" value="1"/>
</dbReference>
<dbReference type="EMBL" id="EF082802">
    <property type="protein sequence ID" value="ABK22155.1"/>
    <property type="molecule type" value="mRNA"/>
</dbReference>
<dbReference type="AlphaFoldDB" id="A9NNE4"/>
<name>A9NNE4_PICSI</name>
<proteinExistence type="evidence at transcript level"/>
<sequence length="141" mass="15897">MALCFRGVLVISGLGLPLRNCDSAHSRLSVRSSSITVGRKNITARATVCSKKYKLYEAVKVYQDASRGIVCYRNEYGELICEGYDEGPHLRHTQQQEEQYRQDVKLYGCIQEIRPYLVEGIDYTCMGGDLVEAFSEGKDES</sequence>
<reference evidence="1" key="1">
    <citation type="journal article" date="2008" name="BMC Genomics">
        <title>A conifer genomics resource of 200,000 spruce (Picea spp.) ESTs and 6,464 high-quality, sequence-finished full-length cDNAs for Sitka spruce (Picea sitchensis).</title>
        <authorList>
            <person name="Ralph S.G."/>
            <person name="Chun H.J."/>
            <person name="Kolosova N."/>
            <person name="Cooper D."/>
            <person name="Oddy C."/>
            <person name="Ritland C.E."/>
            <person name="Kirkpatrick R."/>
            <person name="Moore R."/>
            <person name="Barber S."/>
            <person name="Holt R.A."/>
            <person name="Jones S.J."/>
            <person name="Marra M.A."/>
            <person name="Douglas C.J."/>
            <person name="Ritland K."/>
            <person name="Bohlmann J."/>
        </authorList>
    </citation>
    <scope>NUCLEOTIDE SEQUENCE</scope>
    <source>
        <tissue evidence="1">Bark</tissue>
    </source>
</reference>
<organism evidence="1">
    <name type="scientific">Picea sitchensis</name>
    <name type="common">Sitka spruce</name>
    <name type="synonym">Pinus sitchensis</name>
    <dbReference type="NCBI Taxonomy" id="3332"/>
    <lineage>
        <taxon>Eukaryota</taxon>
        <taxon>Viridiplantae</taxon>
        <taxon>Streptophyta</taxon>
        <taxon>Embryophyta</taxon>
        <taxon>Tracheophyta</taxon>
        <taxon>Spermatophyta</taxon>
        <taxon>Pinopsida</taxon>
        <taxon>Pinidae</taxon>
        <taxon>Conifers I</taxon>
        <taxon>Pinales</taxon>
        <taxon>Pinaceae</taxon>
        <taxon>Picea</taxon>
    </lineage>
</organism>
<dbReference type="OMA" id="FGEVICE"/>
<dbReference type="PANTHER" id="PTHR34206">
    <property type="entry name" value="OS06G0193300 PROTEIN"/>
    <property type="match status" value="1"/>
</dbReference>
<protein>
    <submittedName>
        <fullName evidence="1">Uncharacterized protein</fullName>
    </submittedName>
</protein>